<dbReference type="SUPFAM" id="SSF50341">
    <property type="entry name" value="CheW-like"/>
    <property type="match status" value="3"/>
</dbReference>
<reference evidence="3" key="1">
    <citation type="submission" date="2022-05" db="EMBL/GenBank/DDBJ databases">
        <title>An RpoN-dependent PEP-CTERM gene is involved in floc formation of an Aquincola tertiaricarbonis strain.</title>
        <authorList>
            <person name="Qiu D."/>
            <person name="Xia M."/>
        </authorList>
    </citation>
    <scope>NUCLEOTIDE SEQUENCE</scope>
    <source>
        <strain evidence="3">RN12</strain>
    </source>
</reference>
<gene>
    <name evidence="3" type="ORF">MW290_13995</name>
</gene>
<evidence type="ECO:0000313" key="4">
    <source>
        <dbReference type="Proteomes" id="UP001056201"/>
    </source>
</evidence>
<dbReference type="Pfam" id="PF01584">
    <property type="entry name" value="CheW"/>
    <property type="match status" value="3"/>
</dbReference>
<feature type="domain" description="CheW-like" evidence="2">
    <location>
        <begin position="361"/>
        <end position="494"/>
    </location>
</feature>
<organism evidence="3 4">
    <name type="scientific">Aquincola tertiaricarbonis</name>
    <dbReference type="NCBI Taxonomy" id="391953"/>
    <lineage>
        <taxon>Bacteria</taxon>
        <taxon>Pseudomonadati</taxon>
        <taxon>Pseudomonadota</taxon>
        <taxon>Betaproteobacteria</taxon>
        <taxon>Burkholderiales</taxon>
        <taxon>Sphaerotilaceae</taxon>
        <taxon>Aquincola</taxon>
    </lineage>
</organism>
<evidence type="ECO:0000256" key="1">
    <source>
        <dbReference type="SAM" id="MobiDB-lite"/>
    </source>
</evidence>
<feature type="domain" description="CheW-like" evidence="2">
    <location>
        <begin position="169"/>
        <end position="313"/>
    </location>
</feature>
<dbReference type="RefSeq" id="WP_250195263.1">
    <property type="nucleotide sequence ID" value="NZ_CP097635.1"/>
</dbReference>
<keyword evidence="4" id="KW-1185">Reference proteome</keyword>
<feature type="region of interest" description="Disordered" evidence="1">
    <location>
        <begin position="320"/>
        <end position="354"/>
    </location>
</feature>
<dbReference type="Proteomes" id="UP001056201">
    <property type="component" value="Chromosome 1"/>
</dbReference>
<dbReference type="Gene3D" id="2.40.50.180">
    <property type="entry name" value="CheA-289, Domain 4"/>
    <property type="match status" value="2"/>
</dbReference>
<dbReference type="SMART" id="SM00260">
    <property type="entry name" value="CheW"/>
    <property type="match status" value="3"/>
</dbReference>
<evidence type="ECO:0000259" key="2">
    <source>
        <dbReference type="PROSITE" id="PS50851"/>
    </source>
</evidence>
<sequence length="494" mass="50336">MNGGSAPARYGSFSLGALRLALPMTALREVLPLGPLAALPCQVPGLLGGIDLRGRTVPVMDLRGMLGQAVTPSPQGACVVVMAHDRPCGTRGLLGLLADRVDSVFSARPEAASPMEAGCDTPLIFSHCITADDGQRCSVLQPDVLAALSGAPVVAEAAGPAGTEHGGRPVPTLLLRCDKLLMAIDAVAVQSTLADPQLDTRTALAQGHCRGMAASTLGAVPAVDLLAVVGLAAGAHRQPPQAVVVQLPTGAVALMVDEVMDMIDRPPGAMVPLPALALPAPSLFHGVMQAPDSLPGTPVMLLSIDALRAHDELLRIAAAGRPPAPPAAASPTGATGRQGDGPADEHAASAASGPLTAADARGRMLVTFVLGAETATPLDQVREILCYTPDLARFAGIGPMLGVTLHRGRAIPVMCLSRLTGGPPPEVTPAASVLVVEVAGAPVGFAVPALAAIERARWEPGKPRRSMVLVGDGETERMLPLIDLQQMAQALKSA</sequence>
<dbReference type="PANTHER" id="PTHR22617">
    <property type="entry name" value="CHEMOTAXIS SENSOR HISTIDINE KINASE-RELATED"/>
    <property type="match status" value="1"/>
</dbReference>
<evidence type="ECO:0000313" key="3">
    <source>
        <dbReference type="EMBL" id="URI06998.1"/>
    </source>
</evidence>
<accession>A0ABY4S0U4</accession>
<name>A0ABY4S0U4_AQUTE</name>
<dbReference type="EMBL" id="CP097635">
    <property type="protein sequence ID" value="URI06998.1"/>
    <property type="molecule type" value="Genomic_DNA"/>
</dbReference>
<dbReference type="InterPro" id="IPR036061">
    <property type="entry name" value="CheW-like_dom_sf"/>
</dbReference>
<dbReference type="PROSITE" id="PS50851">
    <property type="entry name" value="CHEW"/>
    <property type="match status" value="3"/>
</dbReference>
<proteinExistence type="predicted"/>
<feature type="domain" description="CheW-like" evidence="2">
    <location>
        <begin position="7"/>
        <end position="151"/>
    </location>
</feature>
<dbReference type="PANTHER" id="PTHR22617:SF23">
    <property type="entry name" value="CHEMOTAXIS PROTEIN CHEW"/>
    <property type="match status" value="1"/>
</dbReference>
<protein>
    <submittedName>
        <fullName evidence="3">Chemotaxis protein CheW</fullName>
    </submittedName>
</protein>
<dbReference type="InterPro" id="IPR039315">
    <property type="entry name" value="CheW"/>
</dbReference>
<dbReference type="InterPro" id="IPR002545">
    <property type="entry name" value="CheW-lke_dom"/>
</dbReference>